<dbReference type="RefSeq" id="WP_196398794.1">
    <property type="nucleotide sequence ID" value="NZ_CP059955.1"/>
</dbReference>
<dbReference type="Gene3D" id="3.40.50.980">
    <property type="match status" value="12"/>
</dbReference>
<dbReference type="SMART" id="SM00823">
    <property type="entry name" value="PKS_PP"/>
    <property type="match status" value="5"/>
</dbReference>
<dbReference type="InterPro" id="IPR020802">
    <property type="entry name" value="TesA-like"/>
</dbReference>
<dbReference type="Pfam" id="PF00668">
    <property type="entry name" value="Condensation"/>
    <property type="match status" value="6"/>
</dbReference>
<name>A0A7T0MZT9_9GAMM</name>
<dbReference type="NCBIfam" id="NF003417">
    <property type="entry name" value="PRK04813.1"/>
    <property type="match status" value="6"/>
</dbReference>
<dbReference type="PROSITE" id="PS50075">
    <property type="entry name" value="CARRIER"/>
    <property type="match status" value="6"/>
</dbReference>
<dbReference type="CDD" id="cd19544">
    <property type="entry name" value="E-C_NRPS"/>
    <property type="match status" value="5"/>
</dbReference>
<dbReference type="NCBIfam" id="NF004282">
    <property type="entry name" value="PRK05691.1"/>
    <property type="match status" value="12"/>
</dbReference>
<proteinExistence type="inferred from homology"/>
<keyword evidence="3" id="KW-0596">Phosphopantetheine</keyword>
<dbReference type="PROSITE" id="PS00455">
    <property type="entry name" value="AMP_BINDING"/>
    <property type="match status" value="6"/>
</dbReference>
<dbReference type="Gene3D" id="3.40.50.1820">
    <property type="entry name" value="alpha/beta hydrolase"/>
    <property type="match status" value="2"/>
</dbReference>
<dbReference type="PANTHER" id="PTHR45527:SF1">
    <property type="entry name" value="FATTY ACID SYNTHASE"/>
    <property type="match status" value="1"/>
</dbReference>
<evidence type="ECO:0000259" key="6">
    <source>
        <dbReference type="PROSITE" id="PS50075"/>
    </source>
</evidence>
<dbReference type="SUPFAM" id="SSF52777">
    <property type="entry name" value="CoA-dependent acyltransferases"/>
    <property type="match status" value="12"/>
</dbReference>
<dbReference type="Gene3D" id="1.10.1200.10">
    <property type="entry name" value="ACP-like"/>
    <property type="match status" value="6"/>
</dbReference>
<dbReference type="Gene3D" id="2.30.38.10">
    <property type="entry name" value="Luciferase, Domain 3"/>
    <property type="match status" value="6"/>
</dbReference>
<dbReference type="FunFam" id="3.30.559.10:FF:000012">
    <property type="entry name" value="Non-ribosomal peptide synthetase"/>
    <property type="match status" value="1"/>
</dbReference>
<dbReference type="FunFam" id="2.30.38.10:FF:000001">
    <property type="entry name" value="Non-ribosomal peptide synthetase PvdI"/>
    <property type="match status" value="6"/>
</dbReference>
<dbReference type="InterPro" id="IPR020845">
    <property type="entry name" value="AMP-binding_CS"/>
</dbReference>
<dbReference type="Pfam" id="PF13193">
    <property type="entry name" value="AMP-binding_C"/>
    <property type="match status" value="6"/>
</dbReference>
<dbReference type="GO" id="GO:0044550">
    <property type="term" value="P:secondary metabolite biosynthetic process"/>
    <property type="evidence" value="ECO:0007669"/>
    <property type="project" value="UniProtKB-ARBA"/>
</dbReference>
<reference evidence="7 8" key="1">
    <citation type="submission" date="2020-11" db="EMBL/GenBank/DDBJ databases">
        <title>Complete genome sequence of Pectobacterium brasiliense strain F126.</title>
        <authorList>
            <person name="Miroshnikov K."/>
            <person name="Vo T.N.H."/>
            <person name="Khodykina M.V."/>
            <person name="Kabanova A.P."/>
            <person name="Shneider M."/>
            <person name="Korzhenkov A."/>
            <person name="Toschakov S.V."/>
            <person name="Miroshnikov K.A."/>
            <person name="Ignatov A.N."/>
            <person name="Mikhailova Y.V."/>
            <person name="Shelenkov A."/>
            <person name="Yanushevich Y.G."/>
            <person name="Evseev P.V."/>
        </authorList>
    </citation>
    <scope>NUCLEOTIDE SEQUENCE [LARGE SCALE GENOMIC DNA]</scope>
    <source>
        <strain evidence="7 8">F126</strain>
    </source>
</reference>
<dbReference type="Pfam" id="PF00975">
    <property type="entry name" value="Thioesterase"/>
    <property type="match status" value="2"/>
</dbReference>
<evidence type="ECO:0000256" key="2">
    <source>
        <dbReference type="ARBA" id="ARBA00006432"/>
    </source>
</evidence>
<feature type="domain" description="Carrier" evidence="6">
    <location>
        <begin position="4251"/>
        <end position="4325"/>
    </location>
</feature>
<evidence type="ECO:0000256" key="5">
    <source>
        <dbReference type="ARBA" id="ARBA00022598"/>
    </source>
</evidence>
<dbReference type="Proteomes" id="UP000269351">
    <property type="component" value="Chromosome"/>
</dbReference>
<dbReference type="FunFam" id="3.30.559.30:FF:000001">
    <property type="entry name" value="Non-ribosomal peptide synthetase"/>
    <property type="match status" value="1"/>
</dbReference>
<dbReference type="InterPro" id="IPR025110">
    <property type="entry name" value="AMP-bd_C"/>
</dbReference>
<dbReference type="FunFam" id="1.10.1200.10:FF:000005">
    <property type="entry name" value="Nonribosomal peptide synthetase 1"/>
    <property type="match status" value="6"/>
</dbReference>
<dbReference type="InterPro" id="IPR010071">
    <property type="entry name" value="AA_adenyl_dom"/>
</dbReference>
<feature type="domain" description="Carrier" evidence="6">
    <location>
        <begin position="3177"/>
        <end position="3251"/>
    </location>
</feature>
<dbReference type="SMART" id="SM00824">
    <property type="entry name" value="PKS_TE"/>
    <property type="match status" value="1"/>
</dbReference>
<evidence type="ECO:0000256" key="3">
    <source>
        <dbReference type="ARBA" id="ARBA00022450"/>
    </source>
</evidence>
<protein>
    <submittedName>
        <fullName evidence="7">Non-ribosomal peptide synthase/polyketide synthase</fullName>
    </submittedName>
</protein>
<feature type="domain" description="Carrier" evidence="6">
    <location>
        <begin position="2098"/>
        <end position="2172"/>
    </location>
</feature>
<comment type="cofactor">
    <cofactor evidence="1">
        <name>pantetheine 4'-phosphate</name>
        <dbReference type="ChEBI" id="CHEBI:47942"/>
    </cofactor>
</comment>
<dbReference type="GO" id="GO:0043041">
    <property type="term" value="P:amino acid activation for nonribosomal peptide biosynthetic process"/>
    <property type="evidence" value="ECO:0007669"/>
    <property type="project" value="TreeGrafter"/>
</dbReference>
<dbReference type="InterPro" id="IPR009081">
    <property type="entry name" value="PP-bd_ACP"/>
</dbReference>
<evidence type="ECO:0000256" key="1">
    <source>
        <dbReference type="ARBA" id="ARBA00001957"/>
    </source>
</evidence>
<organism evidence="7 8">
    <name type="scientific">Pectobacterium brasiliense</name>
    <dbReference type="NCBI Taxonomy" id="180957"/>
    <lineage>
        <taxon>Bacteria</taxon>
        <taxon>Pseudomonadati</taxon>
        <taxon>Pseudomonadota</taxon>
        <taxon>Gammaproteobacteria</taxon>
        <taxon>Enterobacterales</taxon>
        <taxon>Pectobacteriaceae</taxon>
        <taxon>Pectobacterium</taxon>
    </lineage>
</organism>
<dbReference type="FunFam" id="3.40.50.980:FF:000002">
    <property type="entry name" value="Enterobactin synthetase component F"/>
    <property type="match status" value="3"/>
</dbReference>
<gene>
    <name evidence="7" type="ORF">F126LOC_013770</name>
</gene>
<dbReference type="NCBIfam" id="TIGR01733">
    <property type="entry name" value="AA-adenyl-dom"/>
    <property type="match status" value="6"/>
</dbReference>
<dbReference type="InterPro" id="IPR036736">
    <property type="entry name" value="ACP-like_sf"/>
</dbReference>
<dbReference type="SUPFAM" id="SSF47336">
    <property type="entry name" value="ACP-like"/>
    <property type="match status" value="6"/>
</dbReference>
<comment type="similarity">
    <text evidence="2">Belongs to the ATP-dependent AMP-binding enzyme family.</text>
</comment>
<dbReference type="CDD" id="cd05930">
    <property type="entry name" value="A_NRPS"/>
    <property type="match status" value="3"/>
</dbReference>
<dbReference type="SUPFAM" id="SSF56801">
    <property type="entry name" value="Acetyl-CoA synthetase-like"/>
    <property type="match status" value="6"/>
</dbReference>
<dbReference type="InterPro" id="IPR001242">
    <property type="entry name" value="Condensation_dom"/>
</dbReference>
<keyword evidence="4" id="KW-0597">Phosphoprotein</keyword>
<dbReference type="Gene3D" id="3.30.300.30">
    <property type="match status" value="6"/>
</dbReference>
<dbReference type="InterPro" id="IPR006162">
    <property type="entry name" value="Ppantetheine_attach_site"/>
</dbReference>
<sequence length="7048" mass="778047">MNKENMSIEELKRAVLEKKVKEQLKQRGHQQRPSIKKVDRNMPLPLSFAQQRLWFIGQLDQAASQAYHLPAALRLTGKLDKLALTAALDSLIARHESLRTHFALVDGQPCQQIAPEETRFFLSSLDLRDLDETARAQRVAELTESEAREPFDLMQGPLIRGQLLQLSDEEHALLITQHHIISDGWSLGIFVREFSALYRAALSGHPAHLPPLPIQYADYAAWQRDWLKEDTLAEQRDFWHKQLQGAPALLELPTDRPRPAVQRYVGSHVSFHLSADVLNALKIQGHQQGTTLFMTVLAAWSLVLSRLSGQDDIVIGTPIANRTRHELEGLIGFFVNTLALRIELNQCKTLEALLAQVKEQSLSAYAHQDLPFDQVVEVLQPARSLSYSPVFQVMLALNNTSSQRLTLSDLDVSFIEQPKHSAQFDLMLSISETDNGLTGSLEYAVDLFDRETIERVAGYVVNVLTAIATDVEQPLWSVPMLSADERQQVLVDFNPANSELPAPALIQARFEAQVQRSPDATAVVFESRSLSYQALNRRANQLAHHLIGLGVKPDDRVAICVERSPEMIIGLLAILKAGAAYLPLDSAYPSERLAYMLEDATPVALLTQSALTDVLPDTALPTVLLDAHDVFDAQPDHNPDAHALGVTPGHLAYVIYTSGSTGKPKGVMVEHASVTRLLDATQDDFHFDNHDVWTQFHSFAFDFSVWEIWGALTYGGRLVVVPALCARSPQEFYSLLCREHVTVLNQTPGAFRQLIAARDGADHTLRCIIFGGEALELHMLAPWIADNPVEHTRLINMYGITEITVHATFRELSAADITAGRGSLIGKPLSDLRAYLLDPHGQPVPVGVAGELYIGGAGVARGYLNRPELTAERFIVDPFSESPATRLYKTGDLARWLPDGTLDYLGRNDFQVKVRGFRIELGEIESRLVQCPGVQEAVVLAREDVPGDTRLVAYIQPQPEAVLEPAELRQQLSTHLADYMLPSAFVTLDTFPLTPNGKLDRKALPAPERSAVVTRDYEEPVGDIETALAKIWQDLLGLERVGRYDHFFELGGHSLLIVSLIEKLRHLGLKLDVRSVFTAPTLIELADAIQHDRGESRFITPDNLIPDGAERITPDMLPLVALSQQEIDAIADTVSGGAANIQDIYPLASLQEGILFHHRLHPDNDPYVVSSLLRVENQTKLDAFIAALQSVINRHDILRTSIHWTELTQPVQVVHRHATLNVHHLEPENSVDVVTTMRERVVSSHTSMDLSQAPLMHLYVAPDSTSPVLYILLQFHHIIDDNLSLRQLLAETTAFLMGKGETLPPSFPYRNFVAYTRQEDKNQAAEAFFQDYLADIDEITAPFGVANIQARGESAAEARQSLSPAFSQTIRDVARRFGISPAALFHASWALVIARTSGRDDIVFGTTLSGRMSGLDGSTTALGMFINTLPFRIKLAGISVATLVNTANDICASLLRYEQTPLSTAQQYSGLGSMPLFSALLNCRHTNDRGVEAPNLRQFGIEGLFSRERTNYPLGISIDNNRECFSLSTQTISPIDPNRVNAYLLQAIEQLVTLLTDAPETLAEAIDILPASEYEQLSVGFNATHSDFPDGSLIHQRFEQQVAQTPDAIAVVFDAQTLSYDGLNRRANQLAHHLLSLGVQPDDRIAICVERSVEMIVGLLGILKAGAAYVPLDPAYPAERLTYMLDDAKPVALLTQTALIETLNSTLPLVVLDDPQFTVFKHASQDNPDADVLGLTPHHLAYVIYTSGSTGQPKGVMIEHRSLCNLANAQIRAFGITENSRLLQFASFSFDACISEVTTTLCQGASLVLASREALLPGDALINTMKKQAITHVTLPPIAASALDPAAELPDLTTLIFAGEACPPALAKRWATAKRVINAYGPTESTVCATIYQYHHTGDDFLPIGKPIDNTHVYILDAKGQLAPLGVAGEMYLGGVGIARGYLNRPELTAERFIPDPYSDQSGARMYKTGDLGRWLPDGNIEYLGRNDFQIKLRGFRIELGEIEARLMACPGVQDAVVIVREDNPNDKRLVAYIRPNTGAEIEPAALRLQLSQHLAEYMLPAAFVTLEQFPLTPNGKLDRKALPAPDQLSVATRGYEAPQGSIEIALADSWKTLLRLDRVGRYDHFFELGGHSLMAVNLIERLHHLGWTIDVSHIFSTPVLCEMAQAVQANKDKPAFSVPPNRIPKHCSALTPTMLPLATLTQVELDTVVATVSGGAANVQDIYSLSPLQQGILFHHRLQEQGDAYLLNSLLAFDNRERLDTFLHALQQVIDRHDILRTSFCWQGLTQPVQVVWRHAPLPVSTFVPASDDNILSQLKAYTDPRHRRLNLNQAPLLSADIAHNPATGEWLLAFGFHHLVGDHMTLDLIVSEITTLLQGRAETLPPSLPYRNFIAQILSVPPSVHEQYFRSRLADIDTPTAPFGILNTQDDSDPIAEARLVLDTPLAQAIRKQARQLGISPSVLFHIAWAQVLAHVSNSDDVVFGSVFLGRLQGTAGASRIMGMFINTLPLRITLADRSVLDVVQETYRDLTALLEHEQTPLTLAQRCSGVMPPMPLFSALFNYRHSQLGTTTDRVWRGMRLLTAEERTNYPFTLSVDDLGERFRLVSQAIEGVDPLRLARYLETAIQALIEALATEPERPIMTLPILPDSERRQVMVDFNATDADFPQDALIHQLVEDQAAHTPEAIAVLFEDQHLSYDALNRRANQLAHHLLSLGVKPDDRVAICVERSLDMVIGLLGILKAGAAYVPLDPGYPAERLAYMLDDAAPVALLTQAGRHELQTGALPLILLDTADFSHLSEDNPNIAGLDAHHLAYVIYTSGSTGKPKGVMNSHRGLCNRLVWMQNTYRLTHDDRVLQKTPFSFDVSVWEFFWPLLYGARLVMARPDGHKDAAYLAQLIERTGITTLHFVPSMLQQFVQWADADCACDSLRRVICSGEALPAELQQRFFARFNAQLHNLYGPTEAAIDVTFWACQPDDHRSFVPIGRPIANTQLYILDALGQPVPLGVAGELHIGGVGVARGYLNRPDLTAERFIPDPFSNRPGARLYKTGDLARWLPDGSIEYLGRNDFQVKLRGFRIELGEIEARLMQCPGVQEAVVVAREDSPGDTRLVAYLCPQPGVTPDPADLRQQLSLHLAEYMVPGAFVTLDVFPLTPNGKLDRKALPAPDQSAVATRDYAAPQGEVETALAAIWQELLGLARIGRHDHFFELGGHSLMAVSLIERLRNVGLTLDVRSIFSAPVLSDMAQAILAHQDKPAVVVPPNRIPADCTAITPDLLPLVTLTQPEIDTVVATVAGGAANVQDIYPLSPLQEGILFHYRFQEQGDTYLLYHLLAFQDRARLDAFLDALQQVIDRHDILRTAVCWQGLSQPVQVVWRQAVLPINTFEPTSSDDVPAQLKKQTDPRTRRLNLNQAPLLSADIAHDPTTGEWLLALGLHHLISDHMTLTLIVGEIRQLLQGQQDALPTPLPYRNFIAQILSVPNTEHEAYFRERLADIDAPTIPFDLLDTQGEGENIAEVRMPLPAPLSSAIYQQSRRLGISPGVLFHVAWAQVLAQTSGRDDVVFGTVLLGRLQGSAGADQVMGMFINTLPLRISLAERSVLDAVQETYHDLTALLAHEQTPLALAQRCSGVAPPMPLFSALLNYRHTQINKDTRPWEGIRVLTENIRTNYPFTLSVDDIGDGFSFLAQTSTEIDPARIAHYLLTAIHGLVEALENEPQRPVLTLSVLPENERQKLLVDFNATDVVRPDSALAHVQFEAQVKRTPDATAVVFESQSLSYDELNRQANRLAHHLLSLGIQPDDRVAICVERSLEMVVGMLAVLKAGGAYVPLDPSYPVDRLAYMLEDAEPVALLTQTDLVTQLGSHLPVIELDNLPAAIADESPDHNPDPGSFGLTPRHLAYVIYTSGSTGKPKGVMVEHRSMCNLLSGQIEALHIAADSHVIQLASFSFDVCMQECCMTLLAGATLYLAERAAILPGAALRQTLEDNTITHMLITPTALAALDGLPETLQSLVVGGEICPPALVKRWAAGRHMFNAYGPTETTVCATLYPCSIQDEREPCIGRPLANTRIYILDPQGKLVPIGATGEICIGGIGVARGYLNRPALTEAHFIADPFTDDPDARLYKTGDLGRWLHDGNIDYLGRNDFQVKVRGFRIELGEIETRLIQCSGVKEAVAIAREDEPGETRLVAYLIAQPGVELVPADLRQQLAHHLAEYMVPSAFVTLNTFPLTPNGKLDRKALPVPDQTAVVTRTYEAPVGEKETVLSSIWQHLLGLTHVGRRDHFFELGGHSLMAVNLIERLRNLGYRLDVRSVFASPTLADMAESMQVQQESNLSSVAANLIPNDCKQITPDLLPLVTLSQNEIDAIVDSVHGGVANVQDIYPLSPLQEGILFHHRLQAQGDAYLLTNLVAFDTRERLDDFLDALQRVIDRHDILRTALYWQGLNQPVQVVWRQAPLSVNTFVPAQTEHVLAQLKAYTDPSVRRLNLNQAPLFATDIVHDAERNEWLLALTFHHLIGDHMTLALIIEEVRLLLQNRGDVLPTPLPYRNFIAQNLSVPTSAHEDYFRSRLADIDEPTAPFGLLNIQGDGDNVVKASQLLAPSLAMAIRKQCRQLGISPGVLFHVAWAQVLAQTSGRDDVVFGSVLLGRLQGSAGADRVMGMFINTLPLRLSLAEHGVRDIVQSTYRDLTALLEHEQTPLSVALRCSGVTPPIPLFSTLLNYRHSQTGANDNSAWSGIKLLATEERTNYPITLSVDDLGEGFSLVAQTVSEIDPARIVNYMMTALRGLVEALAIDPLQPILGLSVLPEEERKTLLVDFNATEAELPRELLHQLFEQQAARTPDAIAVAFEEQLLSYTELNRRANQLAHHLRSLDVKPDDRIAICVERSPEMVVSLLGVLKAGAAYVPLDPSYPAERLAYMLDDSAPVALLTHSSLLESLRCYLPTILLDNVSLFDAYPESNPEAQTFGLAPHHLAYIIYTSGSTGKPKGVMVEHRNIVASTYARQLTYPPFERVLLLSSIAFDSALASVFGTLTRGGSLYLPEQTITVDPTAILHMLHEHRICCLLCVPSLALSLLQMSHNEELTSLQALIVAGERCPPEIHTAIEQLGLSTALYNEYGPTEAAVWASVYPVASSETSHERFTVPIGHPIANSQIYILDPQGRPALLNVAGEIYIGGAGVARGYLNRPDLTAERFIPDPFSHEPEARMYKTGDLGRWLPDGNIDYLGRNDFQVKVRGFRIELGEIEARLMQLPNVQEAVVAAREDIPGDMRLVAYLRSQPDTDLNPADLRQQLAEQLAEYMVPSAFVTLDAFPLTPNGKIDRKALPAPDQSAVATRGYVAPQGELETALAQIWQDLLGLDRVGRHDQFFELGGHSLMAVSLIERLRNIGQTLDVRSVFSAPVLCDMAQAILTNRSKQPLVVPSGLISPDCTAITPELLPLISLSQRDIDAIVATVPGGAANVQDIYPLAPLQEGILFHYLLQEQGDTYLSQTVIAFDSRERLDTFLSALQRVIERHDILHTAVCWQGLSQPVQVVWRHAQLPINTLEIDSDDDVLGQLRAHTSSHTRRINLSQAPLLTADIAHDAANQEWLLALGFHHLVCDHITLALMIDEIRTILQGHDDDLPTPLPYRNFIAQILSVPMSAHEAYFRSRLADVEAPTAPFGLIDIKTAGEHVDETMQYLEPALAQAIRHRANRLGVSPSVLFHVAWAQVLAHVSNSDDVVFGSVLLGRLQGTDGADRVMGMFINTLPLRISLNDRSTIDVVRSTYDELISLLEHEQTPLALAQRCSGVMPPMPLFSTLFNFRHSQHSAANNDTATRVWQGMRQLTVEERTNYPLTVSVDDLGKNFRLVAQTSPEIDSSRITQYLKTAIQALIEALATEPERPIMTLPILPDSERRQVMLDFNATDADFPQDTLIHQLVEDQAARTPEAIAVLFEDQHLSYDALNRRANQLAHHLLSLGVKPDDRVAICVERSLDMVIGLLGILKAGAAYVPLDPGYPAERLAYMLDDAAPVALLTQAGRHELQTGALPLILLDTADFSHLSEDNPNIAGLDAHHLAYVIYTSGSTGKPKGVMNSHRGLCNRLVWMQNTYRLTHDDRVLQKTPFSFDVSVWEFFWPLLYGARLVMARPDGHKDAAYLAQLIERTGITTLHFVPSMLQQFVQWADADCACDSLRRVICSGEALPAELQQRFFARFNAQLHNLYGPTEAAIDVTFWACQPDDHRSFVPIGRPIANTQLYILDALGQPVPLGVAGELHIGGVGVARGYLNRPDLTAERFIPDPFSNRPGARLYKTGDLARWLPDGSIEYLGRNDFQVKLRGFRIELGEIEARLMQCTGVQEAVVVAREDSPGDTRLVAYLCPQPGIELMPAELRQQLSTHLADYMIPSAFVMLDTFPLTPNGKLDRKALPAPDQTAVVSHGYEAPQGKVETKLAHIWQELLGLERVGRHDHFFELGGHSLLAVQLLNHMREQGMEVSLATLFSHPTLSELAFVVGSNTSATPDSPFDVNPVPLSPAGNLLPLFLIHESTGDPLVYSTFATLLPPTLPVYALQSLGLHTLPSPPASIEELATGHLNAIRRIQPHGPYRLAGWSLGGSIAYEIGLQLLNSGEEVAFLGMIDSYNFNRADAQSGEQKSVYSSGDLSDEQENINILFVYLRNHMTTADEHELEDLRALGDIELIIARCHERQWLPSGITKEDILLRLNSQRAILQLSQHYRAPASALPVHLYRAEHTADDDIWGEWQGIVGKDSVIHPIGGTHHTIMEPPLLHQVADSFSDFLLPTDYVPNIVIQNGTPGAPPLFCIPGAGANASSFIELALALPTQQPVCALQARGLTEISQPPYISVEGAARAYLQGIRQKQPHGPYHLLGHSFGGWVAFELALQLQAQGESVASLILVDTDAPDIQGCPPKSIDRVETIMKLIDIYNMILTQPLALTRSQFVDMAQEEQIKQLHRALVKAGIFSTHTTTLLLQGIVQVMQANLNTVYTPRTRYEGGIYLVSAKEGDTDERTTNDSEWRKHVTQLDPVLMPGNHMTMLSMPQVERLADWLWQTLNPRK</sequence>
<dbReference type="PROSITE" id="PS00012">
    <property type="entry name" value="PHOSPHOPANTETHEINE"/>
    <property type="match status" value="3"/>
</dbReference>
<dbReference type="GO" id="GO:0016874">
    <property type="term" value="F:ligase activity"/>
    <property type="evidence" value="ECO:0007669"/>
    <property type="project" value="UniProtKB-KW"/>
</dbReference>
<keyword evidence="5" id="KW-0436">Ligase</keyword>
<dbReference type="Pfam" id="PF00550">
    <property type="entry name" value="PP-binding"/>
    <property type="match status" value="6"/>
</dbReference>
<dbReference type="SUPFAM" id="SSF53474">
    <property type="entry name" value="alpha/beta-Hydrolases"/>
    <property type="match status" value="2"/>
</dbReference>
<dbReference type="InterPro" id="IPR029058">
    <property type="entry name" value="AB_hydrolase_fold"/>
</dbReference>
<feature type="domain" description="Carrier" evidence="6">
    <location>
        <begin position="6416"/>
        <end position="6490"/>
    </location>
</feature>
<dbReference type="InterPro" id="IPR020806">
    <property type="entry name" value="PKS_PP-bd"/>
</dbReference>
<dbReference type="CDD" id="cd17646">
    <property type="entry name" value="A_NRPS_AB3403-like"/>
    <property type="match status" value="2"/>
</dbReference>
<evidence type="ECO:0000313" key="7">
    <source>
        <dbReference type="EMBL" id="QPK22733.1"/>
    </source>
</evidence>
<dbReference type="EMBL" id="CP065031">
    <property type="protein sequence ID" value="QPK22733.1"/>
    <property type="molecule type" value="Genomic_DNA"/>
</dbReference>
<dbReference type="GO" id="GO:0031177">
    <property type="term" value="F:phosphopantetheine binding"/>
    <property type="evidence" value="ECO:0007669"/>
    <property type="project" value="InterPro"/>
</dbReference>
<feature type="domain" description="Carrier" evidence="6">
    <location>
        <begin position="5333"/>
        <end position="5407"/>
    </location>
</feature>
<evidence type="ECO:0000256" key="4">
    <source>
        <dbReference type="ARBA" id="ARBA00022553"/>
    </source>
</evidence>
<dbReference type="Gene3D" id="3.30.559.10">
    <property type="entry name" value="Chloramphenicol acetyltransferase-like domain"/>
    <property type="match status" value="6"/>
</dbReference>
<dbReference type="PANTHER" id="PTHR45527">
    <property type="entry name" value="NONRIBOSOMAL PEPTIDE SYNTHETASE"/>
    <property type="match status" value="1"/>
</dbReference>
<feature type="domain" description="Carrier" evidence="6">
    <location>
        <begin position="1019"/>
        <end position="1093"/>
    </location>
</feature>
<dbReference type="Pfam" id="PF00501">
    <property type="entry name" value="AMP-binding"/>
    <property type="match status" value="6"/>
</dbReference>
<dbReference type="InterPro" id="IPR045851">
    <property type="entry name" value="AMP-bd_C_sf"/>
</dbReference>
<dbReference type="FunFam" id="3.30.300.30:FF:000010">
    <property type="entry name" value="Enterobactin synthetase component F"/>
    <property type="match status" value="6"/>
</dbReference>
<dbReference type="FunFam" id="3.40.50.12780:FF:000012">
    <property type="entry name" value="Non-ribosomal peptide synthetase"/>
    <property type="match status" value="6"/>
</dbReference>
<dbReference type="InterPro" id="IPR023213">
    <property type="entry name" value="CAT-like_dom_sf"/>
</dbReference>
<accession>A0A7T0MZT9</accession>
<dbReference type="InterPro" id="IPR000873">
    <property type="entry name" value="AMP-dep_synth/lig_dom"/>
</dbReference>
<dbReference type="GO" id="GO:0005737">
    <property type="term" value="C:cytoplasm"/>
    <property type="evidence" value="ECO:0007669"/>
    <property type="project" value="TreeGrafter"/>
</dbReference>
<dbReference type="FunFam" id="3.40.50.980:FF:000001">
    <property type="entry name" value="Non-ribosomal peptide synthetase"/>
    <property type="match status" value="6"/>
</dbReference>
<dbReference type="CDD" id="cd19531">
    <property type="entry name" value="LCL_NRPS-like"/>
    <property type="match status" value="1"/>
</dbReference>
<dbReference type="CDD" id="cd17643">
    <property type="entry name" value="A_NRPS_Cytc1-like"/>
    <property type="match status" value="1"/>
</dbReference>
<dbReference type="Gene3D" id="3.30.559.30">
    <property type="entry name" value="Nonribosomal peptide synthetase, condensation domain"/>
    <property type="match status" value="6"/>
</dbReference>
<dbReference type="InterPro" id="IPR001031">
    <property type="entry name" value="Thioesterase"/>
</dbReference>
<evidence type="ECO:0000313" key="8">
    <source>
        <dbReference type="Proteomes" id="UP000269351"/>
    </source>
</evidence>